<feature type="transmembrane region" description="Helical" evidence="6">
    <location>
        <begin position="265"/>
        <end position="286"/>
    </location>
</feature>
<dbReference type="GO" id="GO:0005886">
    <property type="term" value="C:plasma membrane"/>
    <property type="evidence" value="ECO:0007669"/>
    <property type="project" value="UniProtKB-SubCell"/>
</dbReference>
<feature type="transmembrane region" description="Helical" evidence="6">
    <location>
        <begin position="92"/>
        <end position="112"/>
    </location>
</feature>
<dbReference type="HOGENOM" id="CLU_056917_4_0_9"/>
<dbReference type="InterPro" id="IPR018076">
    <property type="entry name" value="T2SS_GspF_dom"/>
</dbReference>
<evidence type="ECO:0000256" key="2">
    <source>
        <dbReference type="ARBA" id="ARBA00022475"/>
    </source>
</evidence>
<dbReference type="PANTHER" id="PTHR35007">
    <property type="entry name" value="INTEGRAL MEMBRANE PROTEIN-RELATED"/>
    <property type="match status" value="1"/>
</dbReference>
<dbReference type="KEGG" id="dae:Dtox_2486"/>
<keyword evidence="3 6" id="KW-0812">Transmembrane</keyword>
<comment type="subcellular location">
    <subcellularLocation>
        <location evidence="1">Cell membrane</location>
        <topology evidence="1">Multi-pass membrane protein</topology>
    </subcellularLocation>
</comment>
<accession>C8W0N8</accession>
<organism evidence="8 9">
    <name type="scientific">Desulfofarcimen acetoxidans (strain ATCC 49208 / DSM 771 / KCTC 5769 / VKM B-1644 / 5575)</name>
    <name type="common">Desulfotomaculum acetoxidans</name>
    <dbReference type="NCBI Taxonomy" id="485916"/>
    <lineage>
        <taxon>Bacteria</taxon>
        <taxon>Bacillati</taxon>
        <taxon>Bacillota</taxon>
        <taxon>Clostridia</taxon>
        <taxon>Eubacteriales</taxon>
        <taxon>Peptococcaceae</taxon>
        <taxon>Desulfofarcimen</taxon>
    </lineage>
</organism>
<dbReference type="PANTHER" id="PTHR35007:SF2">
    <property type="entry name" value="PILUS ASSEMBLE PROTEIN"/>
    <property type="match status" value="1"/>
</dbReference>
<proteinExistence type="predicted"/>
<dbReference type="Proteomes" id="UP000002217">
    <property type="component" value="Chromosome"/>
</dbReference>
<evidence type="ECO:0000313" key="8">
    <source>
        <dbReference type="EMBL" id="ACV63293.1"/>
    </source>
</evidence>
<keyword evidence="2" id="KW-1003">Cell membrane</keyword>
<evidence type="ECO:0000256" key="1">
    <source>
        <dbReference type="ARBA" id="ARBA00004651"/>
    </source>
</evidence>
<dbReference type="eggNOG" id="COG2064">
    <property type="taxonomic scope" value="Bacteria"/>
</dbReference>
<keyword evidence="9" id="KW-1185">Reference proteome</keyword>
<dbReference type="STRING" id="485916.Dtox_2486"/>
<reference evidence="8 9" key="1">
    <citation type="journal article" date="2009" name="Stand. Genomic Sci.">
        <title>Complete genome sequence of Desulfotomaculum acetoxidans type strain (5575).</title>
        <authorList>
            <person name="Spring S."/>
            <person name="Lapidus A."/>
            <person name="Schroder M."/>
            <person name="Gleim D."/>
            <person name="Sims D."/>
            <person name="Meincke L."/>
            <person name="Glavina Del Rio T."/>
            <person name="Tice H."/>
            <person name="Copeland A."/>
            <person name="Cheng J.F."/>
            <person name="Lucas S."/>
            <person name="Chen F."/>
            <person name="Nolan M."/>
            <person name="Bruce D."/>
            <person name="Goodwin L."/>
            <person name="Pitluck S."/>
            <person name="Ivanova N."/>
            <person name="Mavromatis K."/>
            <person name="Mikhailova N."/>
            <person name="Pati A."/>
            <person name="Chen A."/>
            <person name="Palaniappan K."/>
            <person name="Land M."/>
            <person name="Hauser L."/>
            <person name="Chang Y.J."/>
            <person name="Jeffries C.D."/>
            <person name="Chain P."/>
            <person name="Saunders E."/>
            <person name="Brettin T."/>
            <person name="Detter J.C."/>
            <person name="Goker M."/>
            <person name="Bristow J."/>
            <person name="Eisen J.A."/>
            <person name="Markowitz V."/>
            <person name="Hugenholtz P."/>
            <person name="Kyrpides N.C."/>
            <person name="Klenk H.P."/>
            <person name="Han C."/>
        </authorList>
    </citation>
    <scope>NUCLEOTIDE SEQUENCE [LARGE SCALE GENOMIC DNA]</scope>
    <source>
        <strain evidence="9">ATCC 49208 / DSM 771 / VKM B-1644</strain>
    </source>
</reference>
<evidence type="ECO:0000313" key="9">
    <source>
        <dbReference type="Proteomes" id="UP000002217"/>
    </source>
</evidence>
<dbReference type="Pfam" id="PF00482">
    <property type="entry name" value="T2SSF"/>
    <property type="match status" value="1"/>
</dbReference>
<sequence>MDTITQIGILCGAIPILILFYIGVKRREEKKRLEEYLQISEENSEENLSLSLQKIKAGVIKLFRPLLPSVTTLEKMEFNLRRANCKITAEEIYTLRLTLSVGAAVLTGIFYFPAIDKILLYGGATGGLFFLLPTKYINMKIRARQKRAQLEILDFIDLLTNGIDAGLDLSTSIDRVTKHMPGILAEEFQYAFVEIELGRRRSEALKNMAQRLDIKDVNLLVDAIIQAERTGVPIAKVLKDQANRIKQDFRTNALKMAQAASIKMLAPMILFILPALFIVVLGPPFIGIGQLMKF</sequence>
<name>C8W0N8_DESAS</name>
<keyword evidence="4 6" id="KW-1133">Transmembrane helix</keyword>
<dbReference type="OrthoDB" id="9810662at2"/>
<dbReference type="RefSeq" id="WP_015757993.1">
    <property type="nucleotide sequence ID" value="NC_013216.1"/>
</dbReference>
<dbReference type="EMBL" id="CP001720">
    <property type="protein sequence ID" value="ACV63293.1"/>
    <property type="molecule type" value="Genomic_DNA"/>
</dbReference>
<evidence type="ECO:0000256" key="6">
    <source>
        <dbReference type="SAM" id="Phobius"/>
    </source>
</evidence>
<feature type="transmembrane region" description="Helical" evidence="6">
    <location>
        <begin position="118"/>
        <end position="137"/>
    </location>
</feature>
<feature type="domain" description="Type II secretion system protein GspF" evidence="7">
    <location>
        <begin position="155"/>
        <end position="281"/>
    </location>
</feature>
<keyword evidence="5 6" id="KW-0472">Membrane</keyword>
<evidence type="ECO:0000256" key="3">
    <source>
        <dbReference type="ARBA" id="ARBA00022692"/>
    </source>
</evidence>
<evidence type="ECO:0000256" key="5">
    <source>
        <dbReference type="ARBA" id="ARBA00023136"/>
    </source>
</evidence>
<gene>
    <name evidence="8" type="ordered locus">Dtox_2486</name>
</gene>
<evidence type="ECO:0000259" key="7">
    <source>
        <dbReference type="Pfam" id="PF00482"/>
    </source>
</evidence>
<dbReference type="AlphaFoldDB" id="C8W0N8"/>
<evidence type="ECO:0000256" key="4">
    <source>
        <dbReference type="ARBA" id="ARBA00022989"/>
    </source>
</evidence>
<feature type="transmembrane region" description="Helical" evidence="6">
    <location>
        <begin position="6"/>
        <end position="24"/>
    </location>
</feature>
<protein>
    <submittedName>
        <fullName evidence="8">Type II secretion system protein</fullName>
    </submittedName>
</protein>